<keyword evidence="3" id="KW-1185">Reference proteome</keyword>
<gene>
    <name evidence="2" type="primary">RvY_06534-1</name>
    <name evidence="2" type="synonym">RvY_06534.1</name>
    <name evidence="2" type="ORF">RvY_06534</name>
</gene>
<evidence type="ECO:0000256" key="1">
    <source>
        <dbReference type="SAM" id="MobiDB-lite"/>
    </source>
</evidence>
<dbReference type="Gene3D" id="3.40.800.20">
    <property type="entry name" value="Histone deacetylase domain"/>
    <property type="match status" value="1"/>
</dbReference>
<organism evidence="2 3">
    <name type="scientific">Ramazzottius varieornatus</name>
    <name type="common">Water bear</name>
    <name type="synonym">Tardigrade</name>
    <dbReference type="NCBI Taxonomy" id="947166"/>
    <lineage>
        <taxon>Eukaryota</taxon>
        <taxon>Metazoa</taxon>
        <taxon>Ecdysozoa</taxon>
        <taxon>Tardigrada</taxon>
        <taxon>Eutardigrada</taxon>
        <taxon>Parachela</taxon>
        <taxon>Hypsibioidea</taxon>
        <taxon>Ramazzottiidae</taxon>
        <taxon>Ramazzottius</taxon>
    </lineage>
</organism>
<dbReference type="GO" id="GO:0004407">
    <property type="term" value="F:histone deacetylase activity"/>
    <property type="evidence" value="ECO:0007669"/>
    <property type="project" value="InterPro"/>
</dbReference>
<dbReference type="AlphaFoldDB" id="A0A1D1V7L8"/>
<evidence type="ECO:0008006" key="4">
    <source>
        <dbReference type="Google" id="ProtNLM"/>
    </source>
</evidence>
<dbReference type="STRING" id="947166.A0A1D1V7L8"/>
<dbReference type="Proteomes" id="UP000186922">
    <property type="component" value="Unassembled WGS sequence"/>
</dbReference>
<comment type="caution">
    <text evidence="2">The sequence shown here is derived from an EMBL/GenBank/DDBJ whole genome shotgun (WGS) entry which is preliminary data.</text>
</comment>
<dbReference type="InterPro" id="IPR023696">
    <property type="entry name" value="Ureohydrolase_dom_sf"/>
</dbReference>
<accession>A0A1D1V7L8</accession>
<feature type="compositionally biased region" description="Basic and acidic residues" evidence="1">
    <location>
        <begin position="130"/>
        <end position="139"/>
    </location>
</feature>
<dbReference type="InterPro" id="IPR037138">
    <property type="entry name" value="His_deacetylse_dom_sf"/>
</dbReference>
<dbReference type="OrthoDB" id="1918432at2759"/>
<sequence length="139" mass="15472">MHELHVSRFNVGKEDGPVFDGIYELCQPYTTGSIEAAIKLNKKETDIAISWADGLHHAKNHDHRDHCGTSVWRRLIKLNGDRLGCFHLTVEGHDIREQANDTINLAEGGEPSGDRDQKTDGNCLVCQSSPKEEAAGRLR</sequence>
<dbReference type="InterPro" id="IPR003084">
    <property type="entry name" value="HDAC_I/II"/>
</dbReference>
<evidence type="ECO:0000313" key="2">
    <source>
        <dbReference type="EMBL" id="GAU94823.1"/>
    </source>
</evidence>
<name>A0A1D1V7L8_RAMVA</name>
<dbReference type="EMBL" id="BDGG01000003">
    <property type="protein sequence ID" value="GAU94823.1"/>
    <property type="molecule type" value="Genomic_DNA"/>
</dbReference>
<reference evidence="2 3" key="1">
    <citation type="journal article" date="2016" name="Nat. Commun.">
        <title>Extremotolerant tardigrade genome and improved radiotolerance of human cultured cells by tardigrade-unique protein.</title>
        <authorList>
            <person name="Hashimoto T."/>
            <person name="Horikawa D.D."/>
            <person name="Saito Y."/>
            <person name="Kuwahara H."/>
            <person name="Kozuka-Hata H."/>
            <person name="Shin-I T."/>
            <person name="Minakuchi Y."/>
            <person name="Ohishi K."/>
            <person name="Motoyama A."/>
            <person name="Aizu T."/>
            <person name="Enomoto A."/>
            <person name="Kondo K."/>
            <person name="Tanaka S."/>
            <person name="Hara Y."/>
            <person name="Koshikawa S."/>
            <person name="Sagara H."/>
            <person name="Miura T."/>
            <person name="Yokobori S."/>
            <person name="Miyagawa K."/>
            <person name="Suzuki Y."/>
            <person name="Kubo T."/>
            <person name="Oyama M."/>
            <person name="Kohara Y."/>
            <person name="Fujiyama A."/>
            <person name="Arakawa K."/>
            <person name="Katayama T."/>
            <person name="Toyoda A."/>
            <person name="Kunieda T."/>
        </authorList>
    </citation>
    <scope>NUCLEOTIDE SEQUENCE [LARGE SCALE GENOMIC DNA]</scope>
    <source>
        <strain evidence="2 3">YOKOZUNA-1</strain>
    </source>
</reference>
<feature type="region of interest" description="Disordered" evidence="1">
    <location>
        <begin position="104"/>
        <end position="139"/>
    </location>
</feature>
<proteinExistence type="predicted"/>
<protein>
    <recommendedName>
        <fullName evidence="4">Histone deacetylase domain-containing protein</fullName>
    </recommendedName>
</protein>
<evidence type="ECO:0000313" key="3">
    <source>
        <dbReference type="Proteomes" id="UP000186922"/>
    </source>
</evidence>
<dbReference type="PRINTS" id="PR01271">
    <property type="entry name" value="HISDACETLASE"/>
</dbReference>
<dbReference type="SUPFAM" id="SSF52768">
    <property type="entry name" value="Arginase/deacetylase"/>
    <property type="match status" value="1"/>
</dbReference>